<keyword evidence="4" id="KW-0479">Metal-binding</keyword>
<dbReference type="STRING" id="947166.A0A1D1US81"/>
<name>A0A1D1US81_RAMVA</name>
<dbReference type="PANTHER" id="PTHR46090:SF2">
    <property type="entry name" value="ADP-RIBOSYLATION FACTOR-LIKE PROTEIN 13B"/>
    <property type="match status" value="1"/>
</dbReference>
<dbReference type="GO" id="GO:0005525">
    <property type="term" value="F:GTP binding"/>
    <property type="evidence" value="ECO:0007669"/>
    <property type="project" value="UniProtKB-KW"/>
</dbReference>
<evidence type="ECO:0000313" key="7">
    <source>
        <dbReference type="Proteomes" id="UP000186922"/>
    </source>
</evidence>
<dbReference type="InterPro" id="IPR051995">
    <property type="entry name" value="Ciliary_GTPase"/>
</dbReference>
<dbReference type="PROSITE" id="PS51417">
    <property type="entry name" value="ARF"/>
    <property type="match status" value="1"/>
</dbReference>
<feature type="binding site" evidence="3">
    <location>
        <begin position="250"/>
        <end position="253"/>
    </location>
    <ligand>
        <name>GTP</name>
        <dbReference type="ChEBI" id="CHEBI:37565"/>
    </ligand>
</feature>
<keyword evidence="1 3" id="KW-0547">Nucleotide-binding</keyword>
<organism evidence="6 7">
    <name type="scientific">Ramazzottius varieornatus</name>
    <name type="common">Water bear</name>
    <name type="synonym">Tardigrade</name>
    <dbReference type="NCBI Taxonomy" id="947166"/>
    <lineage>
        <taxon>Eukaryota</taxon>
        <taxon>Metazoa</taxon>
        <taxon>Ecdysozoa</taxon>
        <taxon>Tardigrada</taxon>
        <taxon>Eutardigrada</taxon>
        <taxon>Parachela</taxon>
        <taxon>Hypsibioidea</taxon>
        <taxon>Ramazzottiidae</taxon>
        <taxon>Ramazzottius</taxon>
    </lineage>
</organism>
<protein>
    <recommendedName>
        <fullName evidence="8">ADP-ribosylation factor-like protein 13B</fullName>
    </recommendedName>
</protein>
<sequence length="504" mass="55947">MGNSVVVRRSLPYCCCPAVKISPAALVDEMVVIKTVQNGQQNHDGLTRPPSVAANTAVSINSIIPLTAAAAATASQVKLPLSDRNGVSVKPAEAVSTAPSAAYLNRASLSSPLLDRYSRDNCPICLLLIGLDNSGKTSFLQSMAQRYPNKAQGRTPPALDLSDPKPTMGFSKDEVQYKKHLLLLHDLGGAKNIRPIWKNYFSEAHGIVLVVDGSLPIDSPRWDELNKIFEDLTASEDSGLQSRPLLIFLNKKDVKPSIDLDQFRTKMDQLPNFMEEYSISSRTFPVCLREKQHIAGMSGRSQLCHKNIEEGLLWLVRHIEDHFPSLHMKVQADTRQQMQRDEYLRKERAARMKALREAQDAEDALAAEGSSSNVLGSSPFIPLEKHLQRVERRRSSLLSSTMPTEMPNSKKRHSVSIPLRSSSMPRDLHAPAVSNLSDEYPSSQVFLDEAVDGKLFHNQRKNGSVNGQKVDGDLISDDGRTPQPQRKLSRPPIYRRMSLPSSKF</sequence>
<dbReference type="Proteomes" id="UP000186922">
    <property type="component" value="Unassembled WGS sequence"/>
</dbReference>
<dbReference type="SMART" id="SM00178">
    <property type="entry name" value="SAR"/>
    <property type="match status" value="1"/>
</dbReference>
<feature type="region of interest" description="Disordered" evidence="5">
    <location>
        <begin position="458"/>
        <end position="504"/>
    </location>
</feature>
<feature type="region of interest" description="Disordered" evidence="5">
    <location>
        <begin position="391"/>
        <end position="436"/>
    </location>
</feature>
<dbReference type="Gene3D" id="3.40.50.300">
    <property type="entry name" value="P-loop containing nucleotide triphosphate hydrolases"/>
    <property type="match status" value="1"/>
</dbReference>
<feature type="binding site" evidence="4">
    <location>
        <position position="167"/>
    </location>
    <ligand>
        <name>Mg(2+)</name>
        <dbReference type="ChEBI" id="CHEBI:18420"/>
    </ligand>
</feature>
<evidence type="ECO:0000256" key="2">
    <source>
        <dbReference type="ARBA" id="ARBA00023134"/>
    </source>
</evidence>
<dbReference type="PANTHER" id="PTHR46090">
    <property type="entry name" value="ADP-RIBOSYLATION FACTOR-LIKE PROTEIN 13B"/>
    <property type="match status" value="1"/>
</dbReference>
<dbReference type="EMBL" id="BDGG01000002">
    <property type="protein sequence ID" value="GAU91275.1"/>
    <property type="molecule type" value="Genomic_DNA"/>
</dbReference>
<reference evidence="6 7" key="1">
    <citation type="journal article" date="2016" name="Nat. Commun.">
        <title>Extremotolerant tardigrade genome and improved radiotolerance of human cultured cells by tardigrade-unique protein.</title>
        <authorList>
            <person name="Hashimoto T."/>
            <person name="Horikawa D.D."/>
            <person name="Saito Y."/>
            <person name="Kuwahara H."/>
            <person name="Kozuka-Hata H."/>
            <person name="Shin-I T."/>
            <person name="Minakuchi Y."/>
            <person name="Ohishi K."/>
            <person name="Motoyama A."/>
            <person name="Aizu T."/>
            <person name="Enomoto A."/>
            <person name="Kondo K."/>
            <person name="Tanaka S."/>
            <person name="Hara Y."/>
            <person name="Koshikawa S."/>
            <person name="Sagara H."/>
            <person name="Miura T."/>
            <person name="Yokobori S."/>
            <person name="Miyagawa K."/>
            <person name="Suzuki Y."/>
            <person name="Kubo T."/>
            <person name="Oyama M."/>
            <person name="Kohara Y."/>
            <person name="Fujiyama A."/>
            <person name="Arakawa K."/>
            <person name="Katayama T."/>
            <person name="Toyoda A."/>
            <person name="Kunieda T."/>
        </authorList>
    </citation>
    <scope>NUCLEOTIDE SEQUENCE [LARGE SCALE GENOMIC DNA]</scope>
    <source>
        <strain evidence="6 7">YOKOZUNA-1</strain>
    </source>
</reference>
<feature type="binding site" evidence="3">
    <location>
        <begin position="130"/>
        <end position="137"/>
    </location>
    <ligand>
        <name>GTP</name>
        <dbReference type="ChEBI" id="CHEBI:37565"/>
    </ligand>
</feature>
<feature type="binding site" evidence="3">
    <location>
        <position position="189"/>
    </location>
    <ligand>
        <name>GTP</name>
        <dbReference type="ChEBI" id="CHEBI:37565"/>
    </ligand>
</feature>
<dbReference type="SMART" id="SM00177">
    <property type="entry name" value="ARF"/>
    <property type="match status" value="1"/>
</dbReference>
<dbReference type="GO" id="GO:0003924">
    <property type="term" value="F:GTPase activity"/>
    <property type="evidence" value="ECO:0007669"/>
    <property type="project" value="InterPro"/>
</dbReference>
<comment type="caution">
    <text evidence="6">The sequence shown here is derived from an EMBL/GenBank/DDBJ whole genome shotgun (WGS) entry which is preliminary data.</text>
</comment>
<dbReference type="AlphaFoldDB" id="A0A1D1US81"/>
<evidence type="ECO:0000256" key="5">
    <source>
        <dbReference type="SAM" id="MobiDB-lite"/>
    </source>
</evidence>
<evidence type="ECO:0000313" key="6">
    <source>
        <dbReference type="EMBL" id="GAU91275.1"/>
    </source>
</evidence>
<evidence type="ECO:0000256" key="3">
    <source>
        <dbReference type="PIRSR" id="PIRSR606689-1"/>
    </source>
</evidence>
<evidence type="ECO:0000256" key="1">
    <source>
        <dbReference type="ARBA" id="ARBA00022741"/>
    </source>
</evidence>
<feature type="binding site" evidence="4">
    <location>
        <position position="137"/>
    </location>
    <ligand>
        <name>Mg(2+)</name>
        <dbReference type="ChEBI" id="CHEBI:18420"/>
    </ligand>
</feature>
<dbReference type="InterPro" id="IPR027417">
    <property type="entry name" value="P-loop_NTPase"/>
</dbReference>
<dbReference type="Pfam" id="PF00025">
    <property type="entry name" value="Arf"/>
    <property type="match status" value="1"/>
</dbReference>
<dbReference type="SUPFAM" id="SSF52540">
    <property type="entry name" value="P-loop containing nucleoside triphosphate hydrolases"/>
    <property type="match status" value="1"/>
</dbReference>
<dbReference type="GO" id="GO:0046872">
    <property type="term" value="F:metal ion binding"/>
    <property type="evidence" value="ECO:0007669"/>
    <property type="project" value="UniProtKB-KW"/>
</dbReference>
<evidence type="ECO:0008006" key="8">
    <source>
        <dbReference type="Google" id="ProtNLM"/>
    </source>
</evidence>
<keyword evidence="2 3" id="KW-0342">GTP-binding</keyword>
<keyword evidence="7" id="KW-1185">Reference proteome</keyword>
<proteinExistence type="predicted"/>
<dbReference type="OrthoDB" id="14717at2759"/>
<evidence type="ECO:0000256" key="4">
    <source>
        <dbReference type="PIRSR" id="PIRSR606689-2"/>
    </source>
</evidence>
<accession>A0A1D1US81</accession>
<gene>
    <name evidence="6" type="primary">RvY_03563-1</name>
    <name evidence="6" type="synonym">RvY_03563.1</name>
    <name evidence="6" type="ORF">RvY_03563</name>
</gene>
<dbReference type="InterPro" id="IPR006689">
    <property type="entry name" value="Small_GTPase_ARF/SAR"/>
</dbReference>
<keyword evidence="4" id="KW-0460">Magnesium</keyword>